<proteinExistence type="predicted"/>
<protein>
    <submittedName>
        <fullName evidence="1">Uncharacterized protein</fullName>
    </submittedName>
</protein>
<dbReference type="EMBL" id="CASHSV030000615">
    <property type="protein sequence ID" value="CAJ2672205.1"/>
    <property type="molecule type" value="Genomic_DNA"/>
</dbReference>
<organism evidence="1 2">
    <name type="scientific">Trifolium pratense</name>
    <name type="common">Red clover</name>
    <dbReference type="NCBI Taxonomy" id="57577"/>
    <lineage>
        <taxon>Eukaryota</taxon>
        <taxon>Viridiplantae</taxon>
        <taxon>Streptophyta</taxon>
        <taxon>Embryophyta</taxon>
        <taxon>Tracheophyta</taxon>
        <taxon>Spermatophyta</taxon>
        <taxon>Magnoliopsida</taxon>
        <taxon>eudicotyledons</taxon>
        <taxon>Gunneridae</taxon>
        <taxon>Pentapetalae</taxon>
        <taxon>rosids</taxon>
        <taxon>fabids</taxon>
        <taxon>Fabales</taxon>
        <taxon>Fabaceae</taxon>
        <taxon>Papilionoideae</taxon>
        <taxon>50 kb inversion clade</taxon>
        <taxon>NPAAA clade</taxon>
        <taxon>Hologalegina</taxon>
        <taxon>IRL clade</taxon>
        <taxon>Trifolieae</taxon>
        <taxon>Trifolium</taxon>
    </lineage>
</organism>
<accession>A0ACB0LTP4</accession>
<reference evidence="1" key="1">
    <citation type="submission" date="2023-10" db="EMBL/GenBank/DDBJ databases">
        <authorList>
            <person name="Rodriguez Cubillos JULIANA M."/>
            <person name="De Vega J."/>
        </authorList>
    </citation>
    <scope>NUCLEOTIDE SEQUENCE</scope>
</reference>
<evidence type="ECO:0000313" key="1">
    <source>
        <dbReference type="EMBL" id="CAJ2672205.1"/>
    </source>
</evidence>
<sequence>MANQTTTSSQFPANLPVFKGENYDRWCAQMKVIFRFQDVLEIVTDGVADLAANADEAQRTAHRELKKKDAKGLFLIHQCVDPNIFEKIIEEETSKGAWDTLKRIYGGDEKLKGIKLQALRRQYEMMQMNDQESIAEYLSRMLSLTNLMKSCGETMTDRSKIEKILRTLTEKFDHIVVAIEESKDLATMRMEELQASLEAHELRVKQRSSNKAVEQALQAKFQNKSKKGKEKWKKKKEESENASKNSKAQGAESSKGNNQNKKNFKKKIDKKDVQCYNCQKLGHYAKECHSKKVDREDKDEAQFANGGGSDSDDSLLMAITNSEVDKSNLWYLDTGCSNHMTGNKKWFLKLDNSVKRSIKFADNSQVTSAGMGTVLVKRKDGHESVINEVLYVPSMTSNLISLGQLLEKDYTMKLANRELKIYDAKSRLILKAPLSNNRTFKVEINVIDHHCLASITNLEENWVWHHRFGHLNFKSLGMLNSKEMVHGFPQIKAPNEVCEECCAAKQTRNSFKNELPMKSTQKLEMIYSDVCGPFEVKSIGGNNYFLTFIDDYTRHVWLYLIEKKSEVFTKFKKFKSLVEKQSGYSVKKLRTDGGGEYTSLEFAKFCENEGIEHEITAPYTPQHNGVAERKNRSIMNMARSMLKGKNMPHKFWGEAVSTAVHIINRSPTKKLKEKTPHEAWTGLKPSVSHFRIFGSLSFRYVPDQVRRKLDDRSQPMILLGYHATGAYKLYAPKDNKVVISRDIKFDESKGCDWNQGTSSMPNTKLVLEETIDEPTLEPEENQDDLPNNEPNQVLRRSTRERLPSTRLNNFDVFPDQAITEDGELVNEAMFAELEPVTLDQALNIVS</sequence>
<name>A0ACB0LTP4_TRIPR</name>
<evidence type="ECO:0000313" key="2">
    <source>
        <dbReference type="Proteomes" id="UP001177021"/>
    </source>
</evidence>
<gene>
    <name evidence="1" type="ORF">MILVUS5_LOCUS35876</name>
</gene>
<comment type="caution">
    <text evidence="1">The sequence shown here is derived from an EMBL/GenBank/DDBJ whole genome shotgun (WGS) entry which is preliminary data.</text>
</comment>
<dbReference type="Proteomes" id="UP001177021">
    <property type="component" value="Unassembled WGS sequence"/>
</dbReference>
<keyword evidence="2" id="KW-1185">Reference proteome</keyword>